<protein>
    <submittedName>
        <fullName evidence="2">Uncharacterized protein</fullName>
    </submittedName>
</protein>
<feature type="compositionally biased region" description="Polar residues" evidence="1">
    <location>
        <begin position="232"/>
        <end position="248"/>
    </location>
</feature>
<proteinExistence type="predicted"/>
<evidence type="ECO:0000256" key="1">
    <source>
        <dbReference type="SAM" id="MobiDB-lite"/>
    </source>
</evidence>
<feature type="compositionally biased region" description="Basic and acidic residues" evidence="1">
    <location>
        <begin position="71"/>
        <end position="91"/>
    </location>
</feature>
<feature type="compositionally biased region" description="Polar residues" evidence="1">
    <location>
        <begin position="1"/>
        <end position="10"/>
    </location>
</feature>
<dbReference type="Proteomes" id="UP000469890">
    <property type="component" value="Unassembled WGS sequence"/>
</dbReference>
<dbReference type="AlphaFoldDB" id="A0A8H4BD04"/>
<gene>
    <name evidence="2" type="ORF">FB192DRAFT_1438132</name>
</gene>
<sequence>MSDYSTQKSQKIVDKSQKNPTKESGNPINSRSNSFLRSLKSSKPYKSSEPELEEGETISPSPSPRHTSIKVPDKSKDTARREPIKEKERSPSRHMSSSSRRREDSKRSNARQDYRGSRHDSDNESGSRRRSSSDRKRDKGYRSSRYHSRSRSTSRSRSPPHRKSRNRSSDTKSNRSESSRRRSSPPPPTATTTTTTSRSEKSITNGNSKNPDHDNNKRKRSPREKRDGSIDKSATTPSRTLTPTVSSSHVKETSDRNTKPKALSATAPDSETPEQCKLFIIMFSKLAHANKRRGDSQTEEFFGMIDHFHALCDYILNFYYVDKTSVDKLSFKQASQAWKSLFPFTDSLLAKLESHQHYDLYGLCARLISLVRYYIYKRMIDQTRHLLGKQLALDGEKDSSSSRVCIQVSEGLLREYEKAERWYRTSEKYLSYGTMATQFPETFKHVCIEGDLSAGITLGGEAGVSVEPMFPFTPYSPLHHAAIVSKCMLSEYVRTKKFDYTPISQPEEYMK</sequence>
<evidence type="ECO:0000313" key="3">
    <source>
        <dbReference type="Proteomes" id="UP000469890"/>
    </source>
</evidence>
<name>A0A8H4BD04_MUCCL</name>
<organism evidence="2 3">
    <name type="scientific">Mucor circinelloides f. lusitanicus</name>
    <name type="common">Mucor racemosus var. lusitanicus</name>
    <dbReference type="NCBI Taxonomy" id="29924"/>
    <lineage>
        <taxon>Eukaryota</taxon>
        <taxon>Fungi</taxon>
        <taxon>Fungi incertae sedis</taxon>
        <taxon>Mucoromycota</taxon>
        <taxon>Mucoromycotina</taxon>
        <taxon>Mucoromycetes</taxon>
        <taxon>Mucorales</taxon>
        <taxon>Mucorineae</taxon>
        <taxon>Mucoraceae</taxon>
        <taxon>Mucor</taxon>
    </lineage>
</organism>
<comment type="caution">
    <text evidence="2">The sequence shown here is derived from an EMBL/GenBank/DDBJ whole genome shotgun (WGS) entry which is preliminary data.</text>
</comment>
<feature type="compositionally biased region" description="Basic and acidic residues" evidence="1">
    <location>
        <begin position="249"/>
        <end position="258"/>
    </location>
</feature>
<feature type="region of interest" description="Disordered" evidence="1">
    <location>
        <begin position="1"/>
        <end position="269"/>
    </location>
</feature>
<feature type="compositionally biased region" description="Basic residues" evidence="1">
    <location>
        <begin position="142"/>
        <end position="166"/>
    </location>
</feature>
<feature type="compositionally biased region" description="Basic and acidic residues" evidence="1">
    <location>
        <begin position="100"/>
        <end position="141"/>
    </location>
</feature>
<dbReference type="EMBL" id="JAAECE010000006">
    <property type="protein sequence ID" value="KAF1799776.1"/>
    <property type="molecule type" value="Genomic_DNA"/>
</dbReference>
<feature type="compositionally biased region" description="Polar residues" evidence="1">
    <location>
        <begin position="22"/>
        <end position="36"/>
    </location>
</feature>
<accession>A0A8H4BD04</accession>
<reference evidence="2 3" key="1">
    <citation type="submission" date="2019-09" db="EMBL/GenBank/DDBJ databases">
        <authorList>
            <consortium name="DOE Joint Genome Institute"/>
            <person name="Mondo S.J."/>
            <person name="Navarro-Mendoza M.I."/>
            <person name="Perez-Arques C."/>
            <person name="Panchal S."/>
            <person name="Nicolas F.E."/>
            <person name="Ganguly P."/>
            <person name="Pangilinan J."/>
            <person name="Grigoriev I."/>
            <person name="Heitman J."/>
            <person name="Sanya K."/>
            <person name="Garre V."/>
        </authorList>
    </citation>
    <scope>NUCLEOTIDE SEQUENCE [LARGE SCALE GENOMIC DNA]</scope>
    <source>
        <strain evidence="2 3">MU402</strain>
    </source>
</reference>
<feature type="compositionally biased region" description="Basic and acidic residues" evidence="1">
    <location>
        <begin position="167"/>
        <end position="180"/>
    </location>
</feature>
<feature type="compositionally biased region" description="Low complexity" evidence="1">
    <location>
        <begin position="38"/>
        <end position="47"/>
    </location>
</feature>
<evidence type="ECO:0000313" key="2">
    <source>
        <dbReference type="EMBL" id="KAF1799776.1"/>
    </source>
</evidence>
<feature type="compositionally biased region" description="Basic and acidic residues" evidence="1">
    <location>
        <begin position="11"/>
        <end position="21"/>
    </location>
</feature>